<feature type="signal peptide" evidence="1">
    <location>
        <begin position="1"/>
        <end position="18"/>
    </location>
</feature>
<evidence type="ECO:0000313" key="3">
    <source>
        <dbReference type="EMBL" id="SEL09887.1"/>
    </source>
</evidence>
<sequence>MRFLLAAFAFTLATPAAAQDAQITQAARQVLSSLQAQSFRDDREYCGTIGVDRAGRVLATRARRGGQNGCSPRRGRSMVDVLASYHTHGAFSPNADSEIPSPGDVRADRRQGVDGYIATPGGRLWFVDGAGARVQLICGPGCLPSDPWFVRGGFGVVAPAYTLTELGARARESRR</sequence>
<dbReference type="Proteomes" id="UP000199283">
    <property type="component" value="Unassembled WGS sequence"/>
</dbReference>
<dbReference type="RefSeq" id="WP_175495834.1">
    <property type="nucleotide sequence ID" value="NZ_FNZQ01000003.1"/>
</dbReference>
<keyword evidence="4" id="KW-1185">Reference proteome</keyword>
<evidence type="ECO:0000256" key="1">
    <source>
        <dbReference type="SAM" id="SignalP"/>
    </source>
</evidence>
<evidence type="ECO:0000313" key="4">
    <source>
        <dbReference type="Proteomes" id="UP000199283"/>
    </source>
</evidence>
<protein>
    <recommendedName>
        <fullName evidence="2">DUF4329 domain-containing protein</fullName>
    </recommendedName>
</protein>
<feature type="domain" description="DUF4329" evidence="2">
    <location>
        <begin position="25"/>
        <end position="139"/>
    </location>
</feature>
<keyword evidence="1" id="KW-0732">Signal</keyword>
<proteinExistence type="predicted"/>
<reference evidence="3 4" key="1">
    <citation type="submission" date="2016-10" db="EMBL/GenBank/DDBJ databases">
        <authorList>
            <person name="de Groot N.N."/>
        </authorList>
    </citation>
    <scope>NUCLEOTIDE SEQUENCE [LARGE SCALE GENOMIC DNA]</scope>
    <source>
        <strain evidence="3 4">DSM 14858</strain>
    </source>
</reference>
<dbReference type="AlphaFoldDB" id="A0A1H7MGZ4"/>
<evidence type="ECO:0000259" key="2">
    <source>
        <dbReference type="Pfam" id="PF14220"/>
    </source>
</evidence>
<feature type="chain" id="PRO_5011593670" description="DUF4329 domain-containing protein" evidence="1">
    <location>
        <begin position="19"/>
        <end position="175"/>
    </location>
</feature>
<dbReference type="InterPro" id="IPR025479">
    <property type="entry name" value="DUF4329"/>
</dbReference>
<dbReference type="STRING" id="188906.SAMN04488526_1914"/>
<organism evidence="3 4">
    <name type="scientific">Jannaschia helgolandensis</name>
    <dbReference type="NCBI Taxonomy" id="188906"/>
    <lineage>
        <taxon>Bacteria</taxon>
        <taxon>Pseudomonadati</taxon>
        <taxon>Pseudomonadota</taxon>
        <taxon>Alphaproteobacteria</taxon>
        <taxon>Rhodobacterales</taxon>
        <taxon>Roseobacteraceae</taxon>
        <taxon>Jannaschia</taxon>
    </lineage>
</organism>
<name>A0A1H7MGZ4_9RHOB</name>
<accession>A0A1H7MGZ4</accession>
<dbReference type="EMBL" id="FNZQ01000003">
    <property type="protein sequence ID" value="SEL09887.1"/>
    <property type="molecule type" value="Genomic_DNA"/>
</dbReference>
<dbReference type="Pfam" id="PF14220">
    <property type="entry name" value="DUF4329"/>
    <property type="match status" value="1"/>
</dbReference>
<gene>
    <name evidence="3" type="ORF">SAMN04488526_1914</name>
</gene>